<name>A0ACA6AVP3_EHRCJ</name>
<proteinExistence type="predicted"/>
<evidence type="ECO:0000313" key="1">
    <source>
        <dbReference type="EMBL" id="AAZ68536.1"/>
    </source>
</evidence>
<evidence type="ECO:0000313" key="2">
    <source>
        <dbReference type="Proteomes" id="UP000000435"/>
    </source>
</evidence>
<reference evidence="2" key="1">
    <citation type="journal article" date="2006" name="J. Bacteriol.">
        <title>The genome of the obligately intracellular bacterium Ehrlichia canis reveals themes of complex membrane structure and immune evasion strategies.</title>
        <authorList>
            <person name="Mavromatis K."/>
            <person name="Doyle C.K."/>
            <person name="Lykidis A."/>
            <person name="Ivanova N."/>
            <person name="Francino M.P."/>
            <person name="Chain P."/>
            <person name="Shin M."/>
            <person name="Malfatti S."/>
            <person name="Larimer F."/>
            <person name="Copeland A."/>
            <person name="Detter J.C."/>
            <person name="Land M."/>
            <person name="Richardson P.M."/>
            <person name="Yu X.J."/>
            <person name="Walker D.H."/>
            <person name="McBride J.W."/>
            <person name="Kyrpides N.C."/>
        </authorList>
    </citation>
    <scope>NUCLEOTIDE SEQUENCE [LARGE SCALE GENOMIC DNA]</scope>
    <source>
        <strain evidence="2">Jake</strain>
    </source>
</reference>
<sequence>MEGNEGGGINVSALQSYLHQQQSAGTSQEDEETVFSVFVFLTWFYKNVPCYLDSVTGNISASVTCLGMSLPTTIVLGSEMQKNIFGLPKLLPDPQPGDATAGDAGGGADDGAAAGGDDPDAMQLVHPDDPYAQDNYPHADQDVAAAAGHGLDDVALQQEPEYHHDRSPSPTPVTQHGNQYDHDFH</sequence>
<organism evidence="1 2">
    <name type="scientific">Ehrlichia canis (strain Jake)</name>
    <dbReference type="NCBI Taxonomy" id="269484"/>
    <lineage>
        <taxon>Bacteria</taxon>
        <taxon>Pseudomonadati</taxon>
        <taxon>Pseudomonadota</taxon>
        <taxon>Alphaproteobacteria</taxon>
        <taxon>Rickettsiales</taxon>
        <taxon>Anaplasmataceae</taxon>
        <taxon>Ehrlichia</taxon>
    </lineage>
</organism>
<accession>A0ACA6AVP3</accession>
<keyword evidence="2" id="KW-1185">Reference proteome</keyword>
<gene>
    <name evidence="1" type="ordered locus">Ecaj_0500</name>
</gene>
<dbReference type="EMBL" id="CP000107">
    <property type="protein sequence ID" value="AAZ68536.1"/>
    <property type="molecule type" value="Genomic_DNA"/>
</dbReference>
<dbReference type="Proteomes" id="UP000000435">
    <property type="component" value="Chromosome"/>
</dbReference>
<protein>
    <submittedName>
        <fullName evidence="1">Uncharacterized protein</fullName>
    </submittedName>
</protein>